<keyword evidence="1" id="KW-0812">Transmembrane</keyword>
<gene>
    <name evidence="2" type="ORF">SDC9_180459</name>
</gene>
<reference evidence="2" key="1">
    <citation type="submission" date="2019-08" db="EMBL/GenBank/DDBJ databases">
        <authorList>
            <person name="Kucharzyk K."/>
            <person name="Murdoch R.W."/>
            <person name="Higgins S."/>
            <person name="Loffler F."/>
        </authorList>
    </citation>
    <scope>NUCLEOTIDE SEQUENCE</scope>
</reference>
<evidence type="ECO:0000256" key="1">
    <source>
        <dbReference type="SAM" id="Phobius"/>
    </source>
</evidence>
<sequence length="142" mass="15885">MDLVWLGFHPLSVFPILALLGYLAYIDFRIEVGCECFAVITRITVYDIEIVDLIETMFDGIRGKDTCHTGVESATKNGCQSGFLELLLIGPLPSVLELGFIFRLIIGCIEIMYATFETGIHNGQILIGQRNINHQFGLIFIE</sequence>
<protein>
    <submittedName>
        <fullName evidence="2">Uncharacterized protein</fullName>
    </submittedName>
</protein>
<dbReference type="EMBL" id="VSSQ01085264">
    <property type="protein sequence ID" value="MPN32976.1"/>
    <property type="molecule type" value="Genomic_DNA"/>
</dbReference>
<keyword evidence="1" id="KW-1133">Transmembrane helix</keyword>
<evidence type="ECO:0000313" key="2">
    <source>
        <dbReference type="EMBL" id="MPN32976.1"/>
    </source>
</evidence>
<dbReference type="AlphaFoldDB" id="A0A645H3B4"/>
<feature type="transmembrane region" description="Helical" evidence="1">
    <location>
        <begin position="6"/>
        <end position="25"/>
    </location>
</feature>
<keyword evidence="1" id="KW-0472">Membrane</keyword>
<organism evidence="2">
    <name type="scientific">bioreactor metagenome</name>
    <dbReference type="NCBI Taxonomy" id="1076179"/>
    <lineage>
        <taxon>unclassified sequences</taxon>
        <taxon>metagenomes</taxon>
        <taxon>ecological metagenomes</taxon>
    </lineage>
</organism>
<comment type="caution">
    <text evidence="2">The sequence shown here is derived from an EMBL/GenBank/DDBJ whole genome shotgun (WGS) entry which is preliminary data.</text>
</comment>
<accession>A0A645H3B4</accession>
<name>A0A645H3B4_9ZZZZ</name>
<proteinExistence type="predicted"/>